<dbReference type="Gene3D" id="3.40.50.300">
    <property type="entry name" value="P-loop containing nucleotide triphosphate hydrolases"/>
    <property type="match status" value="1"/>
</dbReference>
<protein>
    <submittedName>
        <fullName evidence="6">ABC transporter ATP-binding protein</fullName>
    </submittedName>
</protein>
<dbReference type="InterPro" id="IPR017871">
    <property type="entry name" value="ABC_transporter-like_CS"/>
</dbReference>
<dbReference type="GO" id="GO:0005524">
    <property type="term" value="F:ATP binding"/>
    <property type="evidence" value="ECO:0007669"/>
    <property type="project" value="UniProtKB-KW"/>
</dbReference>
<evidence type="ECO:0000256" key="4">
    <source>
        <dbReference type="ARBA" id="ARBA00022840"/>
    </source>
</evidence>
<dbReference type="EMBL" id="JAJHJB010000028">
    <property type="protein sequence ID" value="MCC5467179.1"/>
    <property type="molecule type" value="Genomic_DNA"/>
</dbReference>
<dbReference type="InterPro" id="IPR003593">
    <property type="entry name" value="AAA+_ATPase"/>
</dbReference>
<dbReference type="PROSITE" id="PS00211">
    <property type="entry name" value="ABC_TRANSPORTER_1"/>
    <property type="match status" value="1"/>
</dbReference>
<comment type="similarity">
    <text evidence="1">Belongs to the ABC transporter superfamily.</text>
</comment>
<name>A0ABS8HVJ8_9FIRM</name>
<dbReference type="InterPro" id="IPR003439">
    <property type="entry name" value="ABC_transporter-like_ATP-bd"/>
</dbReference>
<keyword evidence="2" id="KW-0813">Transport</keyword>
<dbReference type="InterPro" id="IPR017911">
    <property type="entry name" value="MacB-like_ATP-bd"/>
</dbReference>
<evidence type="ECO:0000259" key="5">
    <source>
        <dbReference type="PROSITE" id="PS50893"/>
    </source>
</evidence>
<evidence type="ECO:0000256" key="1">
    <source>
        <dbReference type="ARBA" id="ARBA00005417"/>
    </source>
</evidence>
<evidence type="ECO:0000256" key="2">
    <source>
        <dbReference type="ARBA" id="ARBA00022448"/>
    </source>
</evidence>
<feature type="domain" description="ABC transporter" evidence="5">
    <location>
        <begin position="3"/>
        <end position="230"/>
    </location>
</feature>
<dbReference type="CDD" id="cd03255">
    <property type="entry name" value="ABC_MJ0796_LolCDE_FtsE"/>
    <property type="match status" value="1"/>
</dbReference>
<dbReference type="PANTHER" id="PTHR42798:SF6">
    <property type="entry name" value="CELL DIVISION ATP-BINDING PROTEIN FTSE"/>
    <property type="match status" value="1"/>
</dbReference>
<reference evidence="6" key="1">
    <citation type="submission" date="2021-11" db="EMBL/GenBank/DDBJ databases">
        <title>Description of a new species Pelosinus isolated from the bottom sediments of Lake Baikal.</title>
        <authorList>
            <person name="Zakharyuk A."/>
        </authorList>
    </citation>
    <scope>NUCLEOTIDE SEQUENCE</scope>
    <source>
        <strain evidence="6">Bkl1</strain>
    </source>
</reference>
<accession>A0ABS8HVJ8</accession>
<dbReference type="PROSITE" id="PS50893">
    <property type="entry name" value="ABC_TRANSPORTER_2"/>
    <property type="match status" value="1"/>
</dbReference>
<evidence type="ECO:0000256" key="3">
    <source>
        <dbReference type="ARBA" id="ARBA00022741"/>
    </source>
</evidence>
<sequence length="230" mass="25142">MGITLKEITKCYKIGEETVAALAGVSLEIENGEFVAIMGPSGSGKSTMMNILGCLDRPTSGSYLLEEQEVATLTDDELAKTRNKRIGFVFQNFNLLSRVSAWENVALPLVYAGIAEKERLNRAAAILESVGLASRKQHMPNELSGGQRQRVAIARALINEPSIIMADEPTGNLDSRSSVDIMRIFGDLNEQGKTIILVTHEPDIAQSAKRVITVRDGLIISDEVKEQYHV</sequence>
<evidence type="ECO:0000313" key="6">
    <source>
        <dbReference type="EMBL" id="MCC5467179.1"/>
    </source>
</evidence>
<proteinExistence type="inferred from homology"/>
<keyword evidence="3" id="KW-0547">Nucleotide-binding</keyword>
<organism evidence="6 7">
    <name type="scientific">Pelosinus baikalensis</name>
    <dbReference type="NCBI Taxonomy" id="2892015"/>
    <lineage>
        <taxon>Bacteria</taxon>
        <taxon>Bacillati</taxon>
        <taxon>Bacillota</taxon>
        <taxon>Negativicutes</taxon>
        <taxon>Selenomonadales</taxon>
        <taxon>Sporomusaceae</taxon>
        <taxon>Pelosinus</taxon>
    </lineage>
</organism>
<evidence type="ECO:0000313" key="7">
    <source>
        <dbReference type="Proteomes" id="UP001165492"/>
    </source>
</evidence>
<gene>
    <name evidence="6" type="ORF">LMF89_17740</name>
</gene>
<dbReference type="RefSeq" id="WP_007960852.1">
    <property type="nucleotide sequence ID" value="NZ_JAJHJB010000028.1"/>
</dbReference>
<dbReference type="SMART" id="SM00382">
    <property type="entry name" value="AAA"/>
    <property type="match status" value="1"/>
</dbReference>
<dbReference type="Proteomes" id="UP001165492">
    <property type="component" value="Unassembled WGS sequence"/>
</dbReference>
<dbReference type="InterPro" id="IPR027417">
    <property type="entry name" value="P-loop_NTPase"/>
</dbReference>
<comment type="caution">
    <text evidence="6">The sequence shown here is derived from an EMBL/GenBank/DDBJ whole genome shotgun (WGS) entry which is preliminary data.</text>
</comment>
<keyword evidence="7" id="KW-1185">Reference proteome</keyword>
<dbReference type="SUPFAM" id="SSF52540">
    <property type="entry name" value="P-loop containing nucleoside triphosphate hydrolases"/>
    <property type="match status" value="1"/>
</dbReference>
<dbReference type="PANTHER" id="PTHR42798">
    <property type="entry name" value="LIPOPROTEIN-RELEASING SYSTEM ATP-BINDING PROTEIN LOLD"/>
    <property type="match status" value="1"/>
</dbReference>
<keyword evidence="4 6" id="KW-0067">ATP-binding</keyword>
<dbReference type="Pfam" id="PF00005">
    <property type="entry name" value="ABC_tran"/>
    <property type="match status" value="1"/>
</dbReference>